<evidence type="ECO:0000256" key="1">
    <source>
        <dbReference type="SAM" id="MobiDB-lite"/>
    </source>
</evidence>
<keyword evidence="3" id="KW-0378">Hydrolase</keyword>
<dbReference type="PANTHER" id="PTHR35218">
    <property type="entry name" value="RNASE H DOMAIN-CONTAINING PROTEIN"/>
    <property type="match status" value="1"/>
</dbReference>
<evidence type="ECO:0000313" key="3">
    <source>
        <dbReference type="EMBL" id="OMO88038.1"/>
    </source>
</evidence>
<dbReference type="PANTHER" id="PTHR35218:SF9">
    <property type="entry name" value="ENDONUCLEASE_EXONUCLEASE_PHOSPHATASE DOMAIN-CONTAINING PROTEIN"/>
    <property type="match status" value="1"/>
</dbReference>
<protein>
    <submittedName>
        <fullName evidence="3">Endonuclease/exonuclease/phosphatase</fullName>
    </submittedName>
</protein>
<proteinExistence type="predicted"/>
<dbReference type="InterPro" id="IPR005135">
    <property type="entry name" value="Endo/exonuclease/phosphatase"/>
</dbReference>
<reference evidence="4" key="1">
    <citation type="submission" date="2013-09" db="EMBL/GenBank/DDBJ databases">
        <title>Corchorus olitorius genome sequencing.</title>
        <authorList>
            <person name="Alam M."/>
            <person name="Haque M.S."/>
            <person name="Islam M.S."/>
            <person name="Emdad E.M."/>
            <person name="Islam M.M."/>
            <person name="Ahmed B."/>
            <person name="Halim A."/>
            <person name="Hossen Q.M.M."/>
            <person name="Hossain M.Z."/>
            <person name="Ahmed R."/>
            <person name="Khan M.M."/>
            <person name="Islam R."/>
            <person name="Rashid M.M."/>
            <person name="Khan S.A."/>
            <person name="Rahman M.S."/>
            <person name="Alam M."/>
            <person name="Yahiya A.S."/>
            <person name="Khan M.S."/>
            <person name="Azam M.S."/>
            <person name="Haque T."/>
            <person name="Lashkar M.Z.H."/>
            <person name="Akhand A.I."/>
            <person name="Morshed G."/>
            <person name="Roy S."/>
            <person name="Uddin K.S."/>
            <person name="Rabeya T."/>
            <person name="Hossain A.S."/>
            <person name="Chowdhury A."/>
            <person name="Snigdha A.R."/>
            <person name="Mortoza M.S."/>
            <person name="Matin S.A."/>
            <person name="Hoque S.M.E."/>
            <person name="Islam M.K."/>
            <person name="Roy D.K."/>
            <person name="Haider R."/>
            <person name="Moosa M.M."/>
            <person name="Elias S.M."/>
            <person name="Hasan A.M."/>
            <person name="Jahan S."/>
            <person name="Shafiuddin M."/>
            <person name="Mahmood N."/>
            <person name="Shommy N.S."/>
        </authorList>
    </citation>
    <scope>NUCLEOTIDE SEQUENCE [LARGE SCALE GENOMIC DNA]</scope>
    <source>
        <strain evidence="4">cv. O-4</strain>
    </source>
</reference>
<dbReference type="EMBL" id="AWUE01017178">
    <property type="protein sequence ID" value="OMO88038.1"/>
    <property type="molecule type" value="Genomic_DNA"/>
</dbReference>
<accession>A0A1R3IZN6</accession>
<comment type="caution">
    <text evidence="3">The sequence shown here is derived from an EMBL/GenBank/DDBJ whole genome shotgun (WGS) entry which is preliminary data.</text>
</comment>
<dbReference type="Proteomes" id="UP000187203">
    <property type="component" value="Unassembled WGS sequence"/>
</dbReference>
<evidence type="ECO:0000313" key="4">
    <source>
        <dbReference type="Proteomes" id="UP000187203"/>
    </source>
</evidence>
<feature type="compositionally biased region" description="Basic and acidic residues" evidence="1">
    <location>
        <begin position="104"/>
        <end position="116"/>
    </location>
</feature>
<organism evidence="3 4">
    <name type="scientific">Corchorus olitorius</name>
    <dbReference type="NCBI Taxonomy" id="93759"/>
    <lineage>
        <taxon>Eukaryota</taxon>
        <taxon>Viridiplantae</taxon>
        <taxon>Streptophyta</taxon>
        <taxon>Embryophyta</taxon>
        <taxon>Tracheophyta</taxon>
        <taxon>Spermatophyta</taxon>
        <taxon>Magnoliopsida</taxon>
        <taxon>eudicotyledons</taxon>
        <taxon>Gunneridae</taxon>
        <taxon>Pentapetalae</taxon>
        <taxon>rosids</taxon>
        <taxon>malvids</taxon>
        <taxon>Malvales</taxon>
        <taxon>Malvaceae</taxon>
        <taxon>Grewioideae</taxon>
        <taxon>Apeibeae</taxon>
        <taxon>Corchorus</taxon>
    </lineage>
</organism>
<sequence>MDSDFGNNYMDTGGNIGSASSTAFTNKVPLEPPGSFKEALVGEGLGCFNSEPLLLDNDVVIDCPASSDEELSISLTNEERARLVAPLDPPVEELVEDDGTGPKASDEGPKDTKLTKDGVSLGKSLLPSKKISNLVNGHNTKGKGVYVSGPKEAWRKKSLEIGQCSKGLDNPNTLPNVSTSKTDSEIAILRLRSVQQVALMERDFSLSVSGIQIPVELCSNLDLPNMDIGILKESHLLQKNFELPVSKDKGEQQKESKEKDQMNTLARRSLSSTNSVNHPFVFGARHQKEAQSQRRDESEDSFEPLRPVWDKVVPVFYALQGVPLDLQLSSTPSFDSLWRDPEWDIALWMLTMQANIMSHLPYEYLLMGSDMVAARADIHQMVRQVLVYARSSWMPDYANLYHKIDLHPMMLDQGWIARNPPPRPGEPSNPPKPSMSILLWNCRGVRNPDCVRDFLDLVRLYNPDVLVLTETRARICDAQSILNRLPFDGFMDADVIGFQGGIWMLWRTDRVLVGTSEQEIHVVVKVSSFPSNFLFSAIYASPRRKERHILWDNLRLVSNHNNLSWLAAGDFNEIGNFYFPKLLLPIIPSGHSDHCPILINLDTAGQVKGDKPFRF</sequence>
<feature type="region of interest" description="Disordered" evidence="1">
    <location>
        <begin position="244"/>
        <end position="269"/>
    </location>
</feature>
<keyword evidence="3" id="KW-0540">Nuclease</keyword>
<name>A0A1R3IZN6_9ROSI</name>
<feature type="compositionally biased region" description="Basic and acidic residues" evidence="1">
    <location>
        <begin position="245"/>
        <end position="261"/>
    </location>
</feature>
<feature type="domain" description="Endonuclease/exonuclease/phosphatase" evidence="2">
    <location>
        <begin position="439"/>
        <end position="574"/>
    </location>
</feature>
<dbReference type="OrthoDB" id="1000931at2759"/>
<dbReference type="SUPFAM" id="SSF56219">
    <property type="entry name" value="DNase I-like"/>
    <property type="match status" value="1"/>
</dbReference>
<keyword evidence="4" id="KW-1185">Reference proteome</keyword>
<dbReference type="Pfam" id="PF03372">
    <property type="entry name" value="Exo_endo_phos"/>
    <property type="match status" value="1"/>
</dbReference>
<feature type="region of interest" description="Disordered" evidence="1">
    <location>
        <begin position="87"/>
        <end position="117"/>
    </location>
</feature>
<feature type="compositionally biased region" description="Acidic residues" evidence="1">
    <location>
        <begin position="90"/>
        <end position="99"/>
    </location>
</feature>
<evidence type="ECO:0000259" key="2">
    <source>
        <dbReference type="Pfam" id="PF03372"/>
    </source>
</evidence>
<gene>
    <name evidence="3" type="ORF">COLO4_20496</name>
</gene>
<dbReference type="InterPro" id="IPR036691">
    <property type="entry name" value="Endo/exonu/phosph_ase_sf"/>
</dbReference>
<dbReference type="AlphaFoldDB" id="A0A1R3IZN6"/>
<dbReference type="Gene3D" id="3.60.10.10">
    <property type="entry name" value="Endonuclease/exonuclease/phosphatase"/>
    <property type="match status" value="1"/>
</dbReference>
<dbReference type="GO" id="GO:0004519">
    <property type="term" value="F:endonuclease activity"/>
    <property type="evidence" value="ECO:0007669"/>
    <property type="project" value="UniProtKB-KW"/>
</dbReference>
<keyword evidence="3" id="KW-0255">Endonuclease</keyword>